<organism evidence="2">
    <name type="scientific">freshwater metagenome</name>
    <dbReference type="NCBI Taxonomy" id="449393"/>
    <lineage>
        <taxon>unclassified sequences</taxon>
        <taxon>metagenomes</taxon>
        <taxon>ecological metagenomes</taxon>
    </lineage>
</organism>
<protein>
    <submittedName>
        <fullName evidence="2">Unannotated protein</fullName>
    </submittedName>
</protein>
<proteinExistence type="predicted"/>
<dbReference type="AlphaFoldDB" id="A0A6J7DN74"/>
<dbReference type="InterPro" id="IPR056100">
    <property type="entry name" value="DUF7683"/>
</dbReference>
<feature type="domain" description="DUF7683" evidence="1">
    <location>
        <begin position="1"/>
        <end position="76"/>
    </location>
</feature>
<name>A0A6J7DN74_9ZZZZ</name>
<gene>
    <name evidence="2" type="ORF">UFOPK3472_00008</name>
</gene>
<dbReference type="Pfam" id="PF24731">
    <property type="entry name" value="DUF7683"/>
    <property type="match status" value="1"/>
</dbReference>
<accession>A0A6J7DN74</accession>
<sequence>MWHLEKFDKTTQLLMGEHVLHDMSAAVVGRILGIADDENELPIGIRQHDVPLSKASEFAAFLNEDFTLDEKCEYKVGYSSD</sequence>
<dbReference type="EMBL" id="CAFBLX010000001">
    <property type="protein sequence ID" value="CAB4872047.1"/>
    <property type="molecule type" value="Genomic_DNA"/>
</dbReference>
<reference evidence="2" key="1">
    <citation type="submission" date="2020-05" db="EMBL/GenBank/DDBJ databases">
        <authorList>
            <person name="Chiriac C."/>
            <person name="Salcher M."/>
            <person name="Ghai R."/>
            <person name="Kavagutti S V."/>
        </authorList>
    </citation>
    <scope>NUCLEOTIDE SEQUENCE</scope>
</reference>
<evidence type="ECO:0000259" key="1">
    <source>
        <dbReference type="Pfam" id="PF24731"/>
    </source>
</evidence>
<evidence type="ECO:0000313" key="2">
    <source>
        <dbReference type="EMBL" id="CAB4872047.1"/>
    </source>
</evidence>